<dbReference type="Gene3D" id="3.30.2090.10">
    <property type="entry name" value="Multidrug efflux transporter AcrB TolC docking domain, DN and DC subdomains"/>
    <property type="match status" value="2"/>
</dbReference>
<dbReference type="Gene3D" id="1.20.1640.10">
    <property type="entry name" value="Multidrug efflux transporter AcrB transmembrane domain"/>
    <property type="match status" value="2"/>
</dbReference>
<feature type="transmembrane region" description="Helical" evidence="1">
    <location>
        <begin position="988"/>
        <end position="1014"/>
    </location>
</feature>
<dbReference type="PANTHER" id="PTHR32063">
    <property type="match status" value="1"/>
</dbReference>
<dbReference type="PRINTS" id="PR00702">
    <property type="entry name" value="ACRIFLAVINRP"/>
</dbReference>
<dbReference type="SUPFAM" id="SSF82714">
    <property type="entry name" value="Multidrug efflux transporter AcrB TolC docking domain, DN and DC subdomains"/>
    <property type="match status" value="2"/>
</dbReference>
<protein>
    <submittedName>
        <fullName evidence="2">Efflux RND transporter permease subunit</fullName>
    </submittedName>
</protein>
<dbReference type="PANTHER" id="PTHR32063:SF0">
    <property type="entry name" value="SWARMING MOTILITY PROTEIN SWRC"/>
    <property type="match status" value="1"/>
</dbReference>
<dbReference type="Pfam" id="PF00873">
    <property type="entry name" value="ACR_tran"/>
    <property type="match status" value="1"/>
</dbReference>
<feature type="transmembrane region" description="Helical" evidence="1">
    <location>
        <begin position="381"/>
        <end position="406"/>
    </location>
</feature>
<keyword evidence="1" id="KW-0472">Membrane</keyword>
<accession>A0ABW4DD29</accession>
<gene>
    <name evidence="2" type="ORF">ACFQ5D_13655</name>
</gene>
<organism evidence="2 3">
    <name type="scientific">Paenibacillus farraposensis</name>
    <dbReference type="NCBI Taxonomy" id="2807095"/>
    <lineage>
        <taxon>Bacteria</taxon>
        <taxon>Bacillati</taxon>
        <taxon>Bacillota</taxon>
        <taxon>Bacilli</taxon>
        <taxon>Bacillales</taxon>
        <taxon>Paenibacillaceae</taxon>
        <taxon>Paenibacillus</taxon>
    </lineage>
</organism>
<evidence type="ECO:0000313" key="3">
    <source>
        <dbReference type="Proteomes" id="UP001597340"/>
    </source>
</evidence>
<dbReference type="SUPFAM" id="SSF82693">
    <property type="entry name" value="Multidrug efflux transporter AcrB pore domain, PN1, PN2, PC1 and PC2 subdomains"/>
    <property type="match status" value="3"/>
</dbReference>
<dbReference type="RefSeq" id="WP_229523995.1">
    <property type="nucleotide sequence ID" value="NZ_JAFFQR010000043.1"/>
</dbReference>
<keyword evidence="3" id="KW-1185">Reference proteome</keyword>
<feature type="transmembrane region" description="Helical" evidence="1">
    <location>
        <begin position="329"/>
        <end position="348"/>
    </location>
</feature>
<feature type="transmembrane region" description="Helical" evidence="1">
    <location>
        <begin position="355"/>
        <end position="375"/>
    </location>
</feature>
<feature type="transmembrane region" description="Helical" evidence="1">
    <location>
        <begin position="458"/>
        <end position="477"/>
    </location>
</feature>
<feature type="transmembrane region" description="Helical" evidence="1">
    <location>
        <begin position="916"/>
        <end position="936"/>
    </location>
</feature>
<dbReference type="SUPFAM" id="SSF82866">
    <property type="entry name" value="Multidrug efflux transporter AcrB transmembrane domain"/>
    <property type="match status" value="2"/>
</dbReference>
<keyword evidence="1" id="KW-1133">Transmembrane helix</keyword>
<feature type="transmembrane region" description="Helical" evidence="1">
    <location>
        <begin position="881"/>
        <end position="904"/>
    </location>
</feature>
<dbReference type="Gene3D" id="3.30.70.1440">
    <property type="entry name" value="Multidrug efflux transporter AcrB pore domain"/>
    <property type="match status" value="1"/>
</dbReference>
<name>A0ABW4DD29_9BACL</name>
<dbReference type="Gene3D" id="3.30.70.1430">
    <property type="entry name" value="Multidrug efflux transporter AcrB pore domain"/>
    <property type="match status" value="2"/>
</dbReference>
<dbReference type="InterPro" id="IPR001036">
    <property type="entry name" value="Acrflvin-R"/>
</dbReference>
<dbReference type="Proteomes" id="UP001597340">
    <property type="component" value="Unassembled WGS sequence"/>
</dbReference>
<feature type="transmembrane region" description="Helical" evidence="1">
    <location>
        <begin position="426"/>
        <end position="446"/>
    </location>
</feature>
<keyword evidence="1" id="KW-0812">Transmembrane</keyword>
<dbReference type="Gene3D" id="3.30.70.1320">
    <property type="entry name" value="Multidrug efflux transporter AcrB pore domain like"/>
    <property type="match status" value="1"/>
</dbReference>
<reference evidence="3" key="1">
    <citation type="journal article" date="2019" name="Int. J. Syst. Evol. Microbiol.">
        <title>The Global Catalogue of Microorganisms (GCM) 10K type strain sequencing project: providing services to taxonomists for standard genome sequencing and annotation.</title>
        <authorList>
            <consortium name="The Broad Institute Genomics Platform"/>
            <consortium name="The Broad Institute Genome Sequencing Center for Infectious Disease"/>
            <person name="Wu L."/>
            <person name="Ma J."/>
        </authorList>
    </citation>
    <scope>NUCLEOTIDE SEQUENCE [LARGE SCALE GENOMIC DNA]</scope>
    <source>
        <strain evidence="3">CCM 9147</strain>
    </source>
</reference>
<sequence length="1047" mass="112996">MSQFSIRRPVTVFMLIVALLIGGGIFALRLPVEFMPDMKLPYAAVVTSIPNATPTEVEELVTKPLEKSLASIENVDKIMSESSEGSSMVMIQFNWGVDMNQATLDMRDKVDGVRGSLPKAANAPRVLKVDLNATPVVTLAFTGDQDINELKSIAKDIIQPRLERISGVASANMSGGQDRLVKITVDQAKLQSYGITLDQISQALAANNVAGSAGSVYRGNTEIQLRVQGEYKAVSEMGETPIPVGKGNLKLKDIATIEDSSEEATTISTFNGKPSINISVNKATGGNTLEIANSVKDSLASIQKELPSGTQLVLVSDTSKPIRESVNSLVEHAILGLVIAAIVLLLFLNSARSTIIASIVIPISFVATFMMMYFSGQTINVISLSGLLLGLGSFVDFAVVILENIFRQRHEGKSMLQGAIDGSKQVGNAVMASALAQIVVFLPVVFVDGIAGVLFKPLALTVIFSHIAALVVSLLIVPMLSSRWLPTVPDESIYFSGTYKGINPIIWFNIGFEKLRGGYRHLLKWGINHRKSVLVITLLMFIAAGFLIPMVKAEFFPETDTGEFSLSVKMPNGTALEETNKVVQGIEKEIMKIPELDKMTVTVGAGGNSGYSGATPTNSAELSVTLKDGHTQPTDDVVAELRKKFDNIPDAEIRIQSATGLSSGSAVQINLKGDDIDVLRELSDNIVTEVKGIPGVVNVKSSLSAVREEYEINVNRELASRYGLSATQILSNVNTSFNGSVATTYRTGEDQIDVRISLPEQDRHDLSYLQSLRITTAQGIDVPLSSVASIDKRAVPDTVSRQDQSRQVQITADIDGTGDILTVNQKIDALLKNTHFPEGYSVDTGGGQNEQMMESFTNLAIAILLSVVLIYMVMAGQFESLLTPFVIMFSVPPTLIGVLIGLAVTGASLSVSALTGYIMLVGLVVNNAIVMIDLIIQLRKEGQDRDEAIIHGASERLRPILMTTLATVLALIPMAFATGEGSDTQAPMAVVVVFGLSFAALITLILIPVVYVIMDNRIEKRKERKLKRQAKRELKKQTKLQQKNVHI</sequence>
<feature type="transmembrane region" description="Helical" evidence="1">
    <location>
        <begin position="856"/>
        <end position="874"/>
    </location>
</feature>
<feature type="transmembrane region" description="Helical" evidence="1">
    <location>
        <begin position="957"/>
        <end position="976"/>
    </location>
</feature>
<proteinExistence type="predicted"/>
<dbReference type="InterPro" id="IPR027463">
    <property type="entry name" value="AcrB_DN_DC_subdom"/>
</dbReference>
<evidence type="ECO:0000256" key="1">
    <source>
        <dbReference type="SAM" id="Phobius"/>
    </source>
</evidence>
<evidence type="ECO:0000313" key="2">
    <source>
        <dbReference type="EMBL" id="MFD1462429.1"/>
    </source>
</evidence>
<comment type="caution">
    <text evidence="2">The sequence shown here is derived from an EMBL/GenBank/DDBJ whole genome shotgun (WGS) entry which is preliminary data.</text>
</comment>
<dbReference type="EMBL" id="JBHTNZ010000017">
    <property type="protein sequence ID" value="MFD1462429.1"/>
    <property type="molecule type" value="Genomic_DNA"/>
</dbReference>
<feature type="transmembrane region" description="Helical" evidence="1">
    <location>
        <begin position="533"/>
        <end position="551"/>
    </location>
</feature>